<gene>
    <name evidence="5" type="primary">LOXL2_1</name>
    <name evidence="5" type="ORF">FJT64_010445</name>
</gene>
<dbReference type="PROSITE" id="PS50287">
    <property type="entry name" value="SRCR_2"/>
    <property type="match status" value="1"/>
</dbReference>
<accession>A0A6A4V581</accession>
<name>A0A6A4V581_AMPAM</name>
<feature type="chain" id="PRO_5025463809" evidence="3">
    <location>
        <begin position="19"/>
        <end position="439"/>
    </location>
</feature>
<dbReference type="GO" id="GO:0016020">
    <property type="term" value="C:membrane"/>
    <property type="evidence" value="ECO:0007669"/>
    <property type="project" value="InterPro"/>
</dbReference>
<reference evidence="5 6" key="1">
    <citation type="submission" date="2019-07" db="EMBL/GenBank/DDBJ databases">
        <title>Draft genome assembly of a fouling barnacle, Amphibalanus amphitrite (Darwin, 1854): The first reference genome for Thecostraca.</title>
        <authorList>
            <person name="Kim W."/>
        </authorList>
    </citation>
    <scope>NUCLEOTIDE SEQUENCE [LARGE SCALE GENOMIC DNA]</scope>
    <source>
        <strain evidence="5">SNU_AA5</strain>
        <tissue evidence="5">Soma without cirri and trophi</tissue>
    </source>
</reference>
<organism evidence="5 6">
    <name type="scientific">Amphibalanus amphitrite</name>
    <name type="common">Striped barnacle</name>
    <name type="synonym">Balanus amphitrite</name>
    <dbReference type="NCBI Taxonomy" id="1232801"/>
    <lineage>
        <taxon>Eukaryota</taxon>
        <taxon>Metazoa</taxon>
        <taxon>Ecdysozoa</taxon>
        <taxon>Arthropoda</taxon>
        <taxon>Crustacea</taxon>
        <taxon>Multicrustacea</taxon>
        <taxon>Cirripedia</taxon>
        <taxon>Thoracica</taxon>
        <taxon>Thoracicalcarea</taxon>
        <taxon>Balanomorpha</taxon>
        <taxon>Balanoidea</taxon>
        <taxon>Balanidae</taxon>
        <taxon>Amphibalaninae</taxon>
        <taxon>Amphibalanus</taxon>
    </lineage>
</organism>
<dbReference type="Proteomes" id="UP000440578">
    <property type="component" value="Unassembled WGS sequence"/>
</dbReference>
<sequence length="439" mass="47313">MLRLVFLSAFVLLGRVRSDPTTMAPPAGGWYSSGAELRTPGVAAAVASVADGLDGSAMEQDVTVQQLMAALVGVSQSGDRSATAERLNTIEETLAAIQTGLAAVSSRLEVIQNSQRDQLQLHTNLEKRLDTIERSQAETIERFDRMTQQCNTSSSGASGDSLTQLQSEVSNRFDAVQGALRPLDGLQDWQNATVSRLDTLIKSQSALSTAVETGLDRAEGSRAAFFGRVVATVHQAAPANLQLSAIKDAVDLIPKLVVGQQCGLESDCSRMMPETRCSSTGVCTCRDGYRQRFNGRCQQHARLDEPCVENGDCQTLVPNAVCASSRCSCSTGFWNYQNKECRRVSTVDKDGPCVDDRDCRSNSGLQCTSGTCSCVPKTTQNYEYRLFGGADCTEGNIQLRPSGDRWGVVCDDAWDVRDASVVCRTLGFGSGLPTKKSTW</sequence>
<evidence type="ECO:0000256" key="1">
    <source>
        <dbReference type="ARBA" id="ARBA00023157"/>
    </source>
</evidence>
<dbReference type="AlphaFoldDB" id="A0A6A4V581"/>
<evidence type="ECO:0000256" key="2">
    <source>
        <dbReference type="PROSITE-ProRule" id="PRU00196"/>
    </source>
</evidence>
<evidence type="ECO:0000256" key="3">
    <source>
        <dbReference type="SAM" id="SignalP"/>
    </source>
</evidence>
<keyword evidence="1" id="KW-1015">Disulfide bond</keyword>
<dbReference type="SUPFAM" id="SSF56487">
    <property type="entry name" value="SRCR-like"/>
    <property type="match status" value="1"/>
</dbReference>
<comment type="caution">
    <text evidence="2">Lacks conserved residue(s) required for the propagation of feature annotation.</text>
</comment>
<feature type="signal peptide" evidence="3">
    <location>
        <begin position="1"/>
        <end position="18"/>
    </location>
</feature>
<dbReference type="PANTHER" id="PTHR39069">
    <property type="entry name" value="ECDYSONE-INDUCIBLE GENE E1, ISOFORM A"/>
    <property type="match status" value="1"/>
</dbReference>
<dbReference type="Pfam" id="PF00530">
    <property type="entry name" value="SRCR"/>
    <property type="match status" value="1"/>
</dbReference>
<dbReference type="EMBL" id="VIIS01001881">
    <property type="protein sequence ID" value="KAF0291437.1"/>
    <property type="molecule type" value="Genomic_DNA"/>
</dbReference>
<dbReference type="InterPro" id="IPR006149">
    <property type="entry name" value="EB_dom"/>
</dbReference>
<evidence type="ECO:0000313" key="5">
    <source>
        <dbReference type="EMBL" id="KAF0291437.1"/>
    </source>
</evidence>
<comment type="caution">
    <text evidence="5">The sequence shown here is derived from an EMBL/GenBank/DDBJ whole genome shotgun (WGS) entry which is preliminary data.</text>
</comment>
<protein>
    <submittedName>
        <fullName evidence="5">Lysyl oxidase 2</fullName>
    </submittedName>
</protein>
<evidence type="ECO:0000259" key="4">
    <source>
        <dbReference type="PROSITE" id="PS50287"/>
    </source>
</evidence>
<dbReference type="PANTHER" id="PTHR39069:SF8">
    <property type="entry name" value="FI17111P1"/>
    <property type="match status" value="1"/>
</dbReference>
<dbReference type="InterPro" id="IPR036772">
    <property type="entry name" value="SRCR-like_dom_sf"/>
</dbReference>
<dbReference type="Pfam" id="PF01683">
    <property type="entry name" value="EB"/>
    <property type="match status" value="1"/>
</dbReference>
<dbReference type="PRINTS" id="PR00258">
    <property type="entry name" value="SPERACTRCPTR"/>
</dbReference>
<proteinExistence type="predicted"/>
<feature type="domain" description="SRCR" evidence="4">
    <location>
        <begin position="384"/>
        <end position="439"/>
    </location>
</feature>
<dbReference type="OrthoDB" id="504708at2759"/>
<dbReference type="InterPro" id="IPR001190">
    <property type="entry name" value="SRCR"/>
</dbReference>
<dbReference type="Gene3D" id="3.10.250.10">
    <property type="entry name" value="SRCR-like domain"/>
    <property type="match status" value="1"/>
</dbReference>
<keyword evidence="6" id="KW-1185">Reference proteome</keyword>
<keyword evidence="3" id="KW-0732">Signal</keyword>
<evidence type="ECO:0000313" key="6">
    <source>
        <dbReference type="Proteomes" id="UP000440578"/>
    </source>
</evidence>